<evidence type="ECO:0000313" key="2">
    <source>
        <dbReference type="EMBL" id="KAJ1164874.1"/>
    </source>
</evidence>
<name>A0AAV7SLI4_PLEWA</name>
<feature type="region of interest" description="Disordered" evidence="1">
    <location>
        <begin position="70"/>
        <end position="93"/>
    </location>
</feature>
<protein>
    <submittedName>
        <fullName evidence="2">Uncharacterized protein</fullName>
    </submittedName>
</protein>
<proteinExistence type="predicted"/>
<feature type="compositionally biased region" description="Basic and acidic residues" evidence="1">
    <location>
        <begin position="70"/>
        <end position="79"/>
    </location>
</feature>
<sequence>MASTGVRGRRAEPGERGDESETEAETEEEDTGKPKEPLQRRHVPGGAWLSQERAYLIVKILPDWMWVDKGEGKRGEEQGRGWAEAELNEKDSK</sequence>
<gene>
    <name evidence="2" type="ORF">NDU88_005307</name>
</gene>
<reference evidence="2" key="1">
    <citation type="journal article" date="2022" name="bioRxiv">
        <title>Sequencing and chromosome-scale assembly of the giantPleurodeles waltlgenome.</title>
        <authorList>
            <person name="Brown T."/>
            <person name="Elewa A."/>
            <person name="Iarovenko S."/>
            <person name="Subramanian E."/>
            <person name="Araus A.J."/>
            <person name="Petzold A."/>
            <person name="Susuki M."/>
            <person name="Suzuki K.-i.T."/>
            <person name="Hayashi T."/>
            <person name="Toyoda A."/>
            <person name="Oliveira C."/>
            <person name="Osipova E."/>
            <person name="Leigh N.D."/>
            <person name="Simon A."/>
            <person name="Yun M.H."/>
        </authorList>
    </citation>
    <scope>NUCLEOTIDE SEQUENCE</scope>
    <source>
        <strain evidence="2">20211129_DDA</strain>
        <tissue evidence="2">Liver</tissue>
    </source>
</reference>
<dbReference type="AlphaFoldDB" id="A0AAV7SLI4"/>
<evidence type="ECO:0000313" key="3">
    <source>
        <dbReference type="Proteomes" id="UP001066276"/>
    </source>
</evidence>
<dbReference type="Proteomes" id="UP001066276">
    <property type="component" value="Chromosome 4_2"/>
</dbReference>
<dbReference type="EMBL" id="JANPWB010000008">
    <property type="protein sequence ID" value="KAJ1164874.1"/>
    <property type="molecule type" value="Genomic_DNA"/>
</dbReference>
<organism evidence="2 3">
    <name type="scientific">Pleurodeles waltl</name>
    <name type="common">Iberian ribbed newt</name>
    <dbReference type="NCBI Taxonomy" id="8319"/>
    <lineage>
        <taxon>Eukaryota</taxon>
        <taxon>Metazoa</taxon>
        <taxon>Chordata</taxon>
        <taxon>Craniata</taxon>
        <taxon>Vertebrata</taxon>
        <taxon>Euteleostomi</taxon>
        <taxon>Amphibia</taxon>
        <taxon>Batrachia</taxon>
        <taxon>Caudata</taxon>
        <taxon>Salamandroidea</taxon>
        <taxon>Salamandridae</taxon>
        <taxon>Pleurodelinae</taxon>
        <taxon>Pleurodeles</taxon>
    </lineage>
</organism>
<comment type="caution">
    <text evidence="2">The sequence shown here is derived from an EMBL/GenBank/DDBJ whole genome shotgun (WGS) entry which is preliminary data.</text>
</comment>
<feature type="compositionally biased region" description="Acidic residues" evidence="1">
    <location>
        <begin position="20"/>
        <end position="30"/>
    </location>
</feature>
<feature type="compositionally biased region" description="Basic and acidic residues" evidence="1">
    <location>
        <begin position="9"/>
        <end position="19"/>
    </location>
</feature>
<accession>A0AAV7SLI4</accession>
<keyword evidence="3" id="KW-1185">Reference proteome</keyword>
<evidence type="ECO:0000256" key="1">
    <source>
        <dbReference type="SAM" id="MobiDB-lite"/>
    </source>
</evidence>
<feature type="region of interest" description="Disordered" evidence="1">
    <location>
        <begin position="1"/>
        <end position="46"/>
    </location>
</feature>